<name>U6LHI4_9EIME</name>
<evidence type="ECO:0000256" key="1">
    <source>
        <dbReference type="SAM" id="MobiDB-lite"/>
    </source>
</evidence>
<dbReference type="AlphaFoldDB" id="U6LHI4"/>
<feature type="compositionally biased region" description="Low complexity" evidence="1">
    <location>
        <begin position="1"/>
        <end position="20"/>
    </location>
</feature>
<reference evidence="2" key="1">
    <citation type="submission" date="2013-10" db="EMBL/GenBank/DDBJ databases">
        <title>Genomic analysis of the causative agents of coccidiosis in chickens.</title>
        <authorList>
            <person name="Reid A.J."/>
            <person name="Blake D."/>
            <person name="Billington K."/>
            <person name="Browne H."/>
            <person name="Dunn M."/>
            <person name="Hung S."/>
            <person name="Kawahara F."/>
            <person name="Miranda-Saavedra D."/>
            <person name="Mourier T."/>
            <person name="Nagra H."/>
            <person name="Otto T.D."/>
            <person name="Rawlings N."/>
            <person name="Sanchez A."/>
            <person name="Sanders M."/>
            <person name="Subramaniam C."/>
            <person name="Tay Y."/>
            <person name="Dear P."/>
            <person name="Doerig C."/>
            <person name="Gruber A."/>
            <person name="Parkinson J."/>
            <person name="Shirley M."/>
            <person name="Wan K.L."/>
            <person name="Berriman M."/>
            <person name="Tomley F."/>
            <person name="Pain A."/>
        </authorList>
    </citation>
    <scope>NUCLEOTIDE SEQUENCE [LARGE SCALE GENOMIC DNA]</scope>
    <source>
        <strain evidence="2">Houghton</strain>
    </source>
</reference>
<dbReference type="OrthoDB" id="10255128at2759"/>
<gene>
    <name evidence="2" type="ORF">EBH_0034690</name>
</gene>
<dbReference type="Proteomes" id="UP000030750">
    <property type="component" value="Unassembled WGS sequence"/>
</dbReference>
<dbReference type="VEuPathDB" id="ToxoDB:EBH_0034690"/>
<evidence type="ECO:0000313" key="3">
    <source>
        <dbReference type="Proteomes" id="UP000030750"/>
    </source>
</evidence>
<sequence>MCPAEAQPPQAGAAEASPEPEGAKPTTTRPSPPQSGAAAPNSEDSATGAGTTEASGALAGAEAKREASSSSSGASFYVSATAPEGTEPTSAGTAEPRPSPATTQTATTECEKRTTADGPGAAISAFVDVLQHDLNAAVQRVEAGRLLLERLRGSLLQQAAGAAAFAASLSSAADGLKPLATESKYVWLRADRPAAKHGNGASTGRKRTESSLSASRKPGICVPLLCSDRTCAAAVQSYSCLLLNSALQAKELCDALRTDVVAATLERTIENHAQVLKQVATP</sequence>
<evidence type="ECO:0000313" key="2">
    <source>
        <dbReference type="EMBL" id="CDJ47255.1"/>
    </source>
</evidence>
<protein>
    <submittedName>
        <fullName evidence="2">Uncharacterized protein</fullName>
    </submittedName>
</protein>
<reference evidence="2" key="2">
    <citation type="submission" date="2013-10" db="EMBL/GenBank/DDBJ databases">
        <authorList>
            <person name="Aslett M."/>
        </authorList>
    </citation>
    <scope>NUCLEOTIDE SEQUENCE [LARGE SCALE GENOMIC DNA]</scope>
    <source>
        <strain evidence="2">Houghton</strain>
    </source>
</reference>
<accession>U6LHI4</accession>
<keyword evidence="3" id="KW-1185">Reference proteome</keyword>
<proteinExistence type="predicted"/>
<feature type="compositionally biased region" description="Low complexity" evidence="1">
    <location>
        <begin position="45"/>
        <end position="61"/>
    </location>
</feature>
<dbReference type="EMBL" id="HG710663">
    <property type="protein sequence ID" value="CDJ47255.1"/>
    <property type="molecule type" value="Genomic_DNA"/>
</dbReference>
<organism evidence="2 3">
    <name type="scientific">Eimeria brunetti</name>
    <dbReference type="NCBI Taxonomy" id="51314"/>
    <lineage>
        <taxon>Eukaryota</taxon>
        <taxon>Sar</taxon>
        <taxon>Alveolata</taxon>
        <taxon>Apicomplexa</taxon>
        <taxon>Conoidasida</taxon>
        <taxon>Coccidia</taxon>
        <taxon>Eucoccidiorida</taxon>
        <taxon>Eimeriorina</taxon>
        <taxon>Eimeriidae</taxon>
        <taxon>Eimeria</taxon>
    </lineage>
</organism>
<feature type="region of interest" description="Disordered" evidence="1">
    <location>
        <begin position="1"/>
        <end position="116"/>
    </location>
</feature>
<feature type="compositionally biased region" description="Low complexity" evidence="1">
    <location>
        <begin position="68"/>
        <end position="80"/>
    </location>
</feature>